<sequence length="234" mass="24888">MDEAPVHAVHETATLTGTLSRSDESGKFVLTLGDGRTVKLAVDAVKRHKVLGSSGAQAIVEVEVDVKSIPADTPAPFGQTTDLKLKPLLDTFYTFDHPKSPFLDTHPGVAPDVTIAWWDPPLPKERDAVHAFKPPLHDHSVAWFDPPPKPPFVDTHPGMPEVSVPVFDKPPYDEVVGPVTPPFGSTVQNPAAQQGAAPFSLAAARQAPANALAALQNPWAAWAAAWTGVAQDTA</sequence>
<dbReference type="AlphaFoldDB" id="A0A494XKR7"/>
<accession>A0A494XKR7</accession>
<name>A0A494XKR7_9BURK</name>
<protein>
    <submittedName>
        <fullName evidence="1">Uncharacterized protein</fullName>
    </submittedName>
</protein>
<evidence type="ECO:0000313" key="1">
    <source>
        <dbReference type="EMBL" id="RKP48664.1"/>
    </source>
</evidence>
<gene>
    <name evidence="1" type="ORF">D7S86_21940</name>
</gene>
<proteinExistence type="predicted"/>
<keyword evidence="2" id="KW-1185">Reference proteome</keyword>
<evidence type="ECO:0000313" key="2">
    <source>
        <dbReference type="Proteomes" id="UP000270342"/>
    </source>
</evidence>
<dbReference type="EMBL" id="RBZU01000011">
    <property type="protein sequence ID" value="RKP48664.1"/>
    <property type="molecule type" value="Genomic_DNA"/>
</dbReference>
<dbReference type="Proteomes" id="UP000270342">
    <property type="component" value="Unassembled WGS sequence"/>
</dbReference>
<reference evidence="1 2" key="1">
    <citation type="submission" date="2018-10" db="EMBL/GenBank/DDBJ databases">
        <title>Robbsia sp. DHC34, isolated from soil.</title>
        <authorList>
            <person name="Gao Z.-H."/>
            <person name="Qiu L.-H."/>
        </authorList>
    </citation>
    <scope>NUCLEOTIDE SEQUENCE [LARGE SCALE GENOMIC DNA]</scope>
    <source>
        <strain evidence="1 2">DHC34</strain>
    </source>
</reference>
<comment type="caution">
    <text evidence="1">The sequence shown here is derived from an EMBL/GenBank/DDBJ whole genome shotgun (WGS) entry which is preliminary data.</text>
</comment>
<organism evidence="1 2">
    <name type="scientific">Pararobbsia silviterrae</name>
    <dbReference type="NCBI Taxonomy" id="1792498"/>
    <lineage>
        <taxon>Bacteria</taxon>
        <taxon>Pseudomonadati</taxon>
        <taxon>Pseudomonadota</taxon>
        <taxon>Betaproteobacteria</taxon>
        <taxon>Burkholderiales</taxon>
        <taxon>Burkholderiaceae</taxon>
        <taxon>Pararobbsia</taxon>
    </lineage>
</organism>